<dbReference type="EMBL" id="MGDE01000087">
    <property type="protein sequence ID" value="OGL46463.1"/>
    <property type="molecule type" value="Genomic_DNA"/>
</dbReference>
<comment type="caution">
    <text evidence="1">The sequence shown here is derived from an EMBL/GenBank/DDBJ whole genome shotgun (WGS) entry which is preliminary data.</text>
</comment>
<proteinExistence type="predicted"/>
<evidence type="ECO:0000313" key="2">
    <source>
        <dbReference type="Proteomes" id="UP000178797"/>
    </source>
</evidence>
<reference evidence="1 2" key="1">
    <citation type="journal article" date="2016" name="Nat. Commun.">
        <title>Thousands of microbial genomes shed light on interconnected biogeochemical processes in an aquifer system.</title>
        <authorList>
            <person name="Anantharaman K."/>
            <person name="Brown C.T."/>
            <person name="Hug L.A."/>
            <person name="Sharon I."/>
            <person name="Castelle C.J."/>
            <person name="Probst A.J."/>
            <person name="Thomas B.C."/>
            <person name="Singh A."/>
            <person name="Wilkins M.J."/>
            <person name="Karaoz U."/>
            <person name="Brodie E.L."/>
            <person name="Williams K.H."/>
            <person name="Hubbard S.S."/>
            <person name="Banfield J.F."/>
        </authorList>
    </citation>
    <scope>NUCLEOTIDE SEQUENCE [LARGE SCALE GENOMIC DNA]</scope>
</reference>
<dbReference type="AlphaFoldDB" id="A0A1F7RY51"/>
<dbReference type="Proteomes" id="UP000178797">
    <property type="component" value="Unassembled WGS sequence"/>
</dbReference>
<evidence type="ECO:0008006" key="3">
    <source>
        <dbReference type="Google" id="ProtNLM"/>
    </source>
</evidence>
<accession>A0A1F7RY51</accession>
<sequence length="133" mass="13977">MSAEFKDYETVNSSRTAKDVNLATTIAGEDIVNDVTKVEQRFSYLNIVLAAPTTTVVKSGVGFLHAITINKAAATGVITIYDNTAGSGTLIGTITMPATLLANQITLLFDVAFSVGLTIVTATAAQDITVSYR</sequence>
<name>A0A1F7RY51_9BACT</name>
<organism evidence="1 2">
    <name type="scientific">Candidatus Schekmanbacteria bacterium RBG_16_38_10</name>
    <dbReference type="NCBI Taxonomy" id="1817879"/>
    <lineage>
        <taxon>Bacteria</taxon>
        <taxon>Candidatus Schekmaniibacteriota</taxon>
    </lineage>
</organism>
<protein>
    <recommendedName>
        <fullName evidence="3">BclA C-terminal domain-containing protein</fullName>
    </recommendedName>
</protein>
<gene>
    <name evidence="1" type="ORF">A2W05_07100</name>
</gene>
<evidence type="ECO:0000313" key="1">
    <source>
        <dbReference type="EMBL" id="OGL46463.1"/>
    </source>
</evidence>